<evidence type="ECO:0000313" key="2">
    <source>
        <dbReference type="EMBL" id="EAZ03730.1"/>
    </source>
</evidence>
<organism evidence="2 3">
    <name type="scientific">Oryza sativa subsp. indica</name>
    <name type="common">Rice</name>
    <dbReference type="NCBI Taxonomy" id="39946"/>
    <lineage>
        <taxon>Eukaryota</taxon>
        <taxon>Viridiplantae</taxon>
        <taxon>Streptophyta</taxon>
        <taxon>Embryophyta</taxon>
        <taxon>Tracheophyta</taxon>
        <taxon>Spermatophyta</taxon>
        <taxon>Magnoliopsida</taxon>
        <taxon>Liliopsida</taxon>
        <taxon>Poales</taxon>
        <taxon>Poaceae</taxon>
        <taxon>BOP clade</taxon>
        <taxon>Oryzoideae</taxon>
        <taxon>Oryzeae</taxon>
        <taxon>Oryzinae</taxon>
        <taxon>Oryza</taxon>
        <taxon>Oryza sativa</taxon>
    </lineage>
</organism>
<evidence type="ECO:0000256" key="1">
    <source>
        <dbReference type="SAM" id="MobiDB-lite"/>
    </source>
</evidence>
<dbReference type="EMBL" id="CM000132">
    <property type="protein sequence ID" value="EAZ03730.1"/>
    <property type="molecule type" value="Genomic_DNA"/>
</dbReference>
<reference evidence="2 3" key="1">
    <citation type="journal article" date="2005" name="PLoS Biol.">
        <title>The genomes of Oryza sativa: a history of duplications.</title>
        <authorList>
            <person name="Yu J."/>
            <person name="Wang J."/>
            <person name="Lin W."/>
            <person name="Li S."/>
            <person name="Li H."/>
            <person name="Zhou J."/>
            <person name="Ni P."/>
            <person name="Dong W."/>
            <person name="Hu S."/>
            <person name="Zeng C."/>
            <person name="Zhang J."/>
            <person name="Zhang Y."/>
            <person name="Li R."/>
            <person name="Xu Z."/>
            <person name="Li S."/>
            <person name="Li X."/>
            <person name="Zheng H."/>
            <person name="Cong L."/>
            <person name="Lin L."/>
            <person name="Yin J."/>
            <person name="Geng J."/>
            <person name="Li G."/>
            <person name="Shi J."/>
            <person name="Liu J."/>
            <person name="Lv H."/>
            <person name="Li J."/>
            <person name="Wang J."/>
            <person name="Deng Y."/>
            <person name="Ran L."/>
            <person name="Shi X."/>
            <person name="Wang X."/>
            <person name="Wu Q."/>
            <person name="Li C."/>
            <person name="Ren X."/>
            <person name="Wang J."/>
            <person name="Wang X."/>
            <person name="Li D."/>
            <person name="Liu D."/>
            <person name="Zhang X."/>
            <person name="Ji Z."/>
            <person name="Zhao W."/>
            <person name="Sun Y."/>
            <person name="Zhang Z."/>
            <person name="Bao J."/>
            <person name="Han Y."/>
            <person name="Dong L."/>
            <person name="Ji J."/>
            <person name="Chen P."/>
            <person name="Wu S."/>
            <person name="Liu J."/>
            <person name="Xiao Y."/>
            <person name="Bu D."/>
            <person name="Tan J."/>
            <person name="Yang L."/>
            <person name="Ye C."/>
            <person name="Zhang J."/>
            <person name="Xu J."/>
            <person name="Zhou Y."/>
            <person name="Yu Y."/>
            <person name="Zhang B."/>
            <person name="Zhuang S."/>
            <person name="Wei H."/>
            <person name="Liu B."/>
            <person name="Lei M."/>
            <person name="Yu H."/>
            <person name="Li Y."/>
            <person name="Xu H."/>
            <person name="Wei S."/>
            <person name="He X."/>
            <person name="Fang L."/>
            <person name="Zhang Z."/>
            <person name="Zhang Y."/>
            <person name="Huang X."/>
            <person name="Su Z."/>
            <person name="Tong W."/>
            <person name="Li J."/>
            <person name="Tong Z."/>
            <person name="Li S."/>
            <person name="Ye J."/>
            <person name="Wang L."/>
            <person name="Fang L."/>
            <person name="Lei T."/>
            <person name="Chen C."/>
            <person name="Chen H."/>
            <person name="Xu Z."/>
            <person name="Li H."/>
            <person name="Huang H."/>
            <person name="Zhang F."/>
            <person name="Xu H."/>
            <person name="Li N."/>
            <person name="Zhao C."/>
            <person name="Li S."/>
            <person name="Dong L."/>
            <person name="Huang Y."/>
            <person name="Li L."/>
            <person name="Xi Y."/>
            <person name="Qi Q."/>
            <person name="Li W."/>
            <person name="Zhang B."/>
            <person name="Hu W."/>
            <person name="Zhang Y."/>
            <person name="Tian X."/>
            <person name="Jiao Y."/>
            <person name="Liang X."/>
            <person name="Jin J."/>
            <person name="Gao L."/>
            <person name="Zheng W."/>
            <person name="Hao B."/>
            <person name="Liu S."/>
            <person name="Wang W."/>
            <person name="Yuan L."/>
            <person name="Cao M."/>
            <person name="McDermott J."/>
            <person name="Samudrala R."/>
            <person name="Wang J."/>
            <person name="Wong G.K."/>
            <person name="Yang H."/>
        </authorList>
    </citation>
    <scope>NUCLEOTIDE SEQUENCE [LARGE SCALE GENOMIC DNA]</scope>
    <source>
        <strain evidence="3">cv. 93-11</strain>
    </source>
</reference>
<feature type="compositionally biased region" description="Basic and acidic residues" evidence="1">
    <location>
        <begin position="56"/>
        <end position="70"/>
    </location>
</feature>
<feature type="region of interest" description="Disordered" evidence="1">
    <location>
        <begin position="123"/>
        <end position="159"/>
    </location>
</feature>
<dbReference type="Proteomes" id="UP000007015">
    <property type="component" value="Chromosome 7"/>
</dbReference>
<name>A2YKW9_ORYSI</name>
<dbReference type="Gramene" id="BGIOSGA025628-TA">
    <property type="protein sequence ID" value="BGIOSGA025628-PA"/>
    <property type="gene ID" value="BGIOSGA025628"/>
</dbReference>
<keyword evidence="3" id="KW-1185">Reference proteome</keyword>
<proteinExistence type="predicted"/>
<dbReference type="HOGENOM" id="CLU_127342_0_0_1"/>
<feature type="region of interest" description="Disordered" evidence="1">
    <location>
        <begin position="54"/>
        <end position="101"/>
    </location>
</feature>
<sequence>MGSQSSYYTFISNSQVAGHKDVRQAADGLKLGDLSLLGPSTPNLGAVDPVAPSSEAAREMEMKEEVEKSQWRRRRRGRQALGPPPSLILLPVQPHPSGKDELARSGLPAIHCPLCLPLRLQTGAPPPQSSSRHRYLAHAPAAAASAPDLPPSLPPTSHQRRHRCCQYEYIIDFSVRSKLMET</sequence>
<evidence type="ECO:0000313" key="3">
    <source>
        <dbReference type="Proteomes" id="UP000007015"/>
    </source>
</evidence>
<accession>A2YKW9</accession>
<dbReference type="AlphaFoldDB" id="A2YKW9"/>
<gene>
    <name evidence="2" type="ORF">OsI_25862</name>
</gene>
<protein>
    <submittedName>
        <fullName evidence="2">Uncharacterized protein</fullName>
    </submittedName>
</protein>